<organism evidence="23 24">
    <name type="scientific">Streptomyces anatolicus</name>
    <dbReference type="NCBI Taxonomy" id="2675858"/>
    <lineage>
        <taxon>Bacteria</taxon>
        <taxon>Bacillati</taxon>
        <taxon>Actinomycetota</taxon>
        <taxon>Actinomycetes</taxon>
        <taxon>Kitasatosporales</taxon>
        <taxon>Streptomycetaceae</taxon>
        <taxon>Streptomyces</taxon>
    </lineage>
</organism>
<evidence type="ECO:0000256" key="7">
    <source>
        <dbReference type="ARBA" id="ARBA00023002"/>
    </source>
</evidence>
<keyword evidence="9" id="KW-0576">Peroxisome</keyword>
<keyword evidence="10" id="KW-0275">Fatty acid biosynthesis</keyword>
<keyword evidence="5" id="KW-0276">Fatty acid metabolism</keyword>
<comment type="catalytic activity">
    <reaction evidence="20">
        <text>(2E)-octenoyl-CoA + NADPH + H(+) = octanoyl-CoA + NADP(+)</text>
        <dbReference type="Rhea" id="RHEA:44952"/>
        <dbReference type="ChEBI" id="CHEBI:15378"/>
        <dbReference type="ChEBI" id="CHEBI:57386"/>
        <dbReference type="ChEBI" id="CHEBI:57783"/>
        <dbReference type="ChEBI" id="CHEBI:58349"/>
        <dbReference type="ChEBI" id="CHEBI:62242"/>
    </reaction>
    <physiologicalReaction direction="left-to-right" evidence="20">
        <dbReference type="Rhea" id="RHEA:44953"/>
    </physiologicalReaction>
</comment>
<comment type="pathway">
    <text evidence="2">Lipid metabolism.</text>
</comment>
<evidence type="ECO:0000256" key="1">
    <source>
        <dbReference type="ARBA" id="ARBA00004275"/>
    </source>
</evidence>
<evidence type="ECO:0000256" key="16">
    <source>
        <dbReference type="ARBA" id="ARBA00048686"/>
    </source>
</evidence>
<dbReference type="InterPro" id="IPR036291">
    <property type="entry name" value="NAD(P)-bd_dom_sf"/>
</dbReference>
<evidence type="ECO:0000256" key="9">
    <source>
        <dbReference type="ARBA" id="ARBA00023140"/>
    </source>
</evidence>
<evidence type="ECO:0000256" key="15">
    <source>
        <dbReference type="ARBA" id="ARBA00047570"/>
    </source>
</evidence>
<feature type="region of interest" description="Disordered" evidence="21">
    <location>
        <begin position="1"/>
        <end position="28"/>
    </location>
</feature>
<comment type="subunit">
    <text evidence="12">Interacts with PEX5, probably required to target it into peroxisomes.</text>
</comment>
<feature type="compositionally biased region" description="Low complexity" evidence="21">
    <location>
        <begin position="1"/>
        <end position="14"/>
    </location>
</feature>
<feature type="region of interest" description="Disordered" evidence="21">
    <location>
        <begin position="302"/>
        <end position="361"/>
    </location>
</feature>
<keyword evidence="4" id="KW-0597">Phosphoprotein</keyword>
<dbReference type="SMART" id="SM00822">
    <property type="entry name" value="PKS_KR"/>
    <property type="match status" value="1"/>
</dbReference>
<keyword evidence="6" id="KW-0521">NADP</keyword>
<keyword evidence="3" id="KW-0444">Lipid biosynthesis</keyword>
<keyword evidence="7" id="KW-0560">Oxidoreductase</keyword>
<evidence type="ECO:0000313" key="23">
    <source>
        <dbReference type="EMBL" id="MBW5425317.1"/>
    </source>
</evidence>
<name>A0ABS6YVC0_9ACTN</name>
<keyword evidence="24" id="KW-1185">Reference proteome</keyword>
<sequence length="361" mass="37261">MADDNALPGRALPGLPGPPPPGASALPPGTYDGTVVLVTGGGTGLGKAIAAEFARLGADLVIASRKEDRLKAARDELTALGGRVTAAICDIRDPDRVAEVFDAAGEAYGLPDVLVNNAAANFPVPAEDMSPGAWSAVVDTTLTGTFLMTREFGRRHLAAGTPGSIIDVGASYAWTGGPGFAHSAAAKAGVKSLVETLAVEWGPYGIQVNGLVPGLMPHGDMTAEIRGNLDRARGVHDQRPADDMAARQPALRVGLPRELGWAATFLASPYARFITGHTLVVDGANWQRRGVVSPPVTTVREQLGRDPFEPFKGCPRREGRGSPAGAEEAPADSPVGPARPKARPNRSAEPGAARDSGADGQ</sequence>
<gene>
    <name evidence="23" type="ORF">GKQ77_27780</name>
</gene>
<evidence type="ECO:0000256" key="17">
    <source>
        <dbReference type="ARBA" id="ARBA00049108"/>
    </source>
</evidence>
<evidence type="ECO:0000256" key="10">
    <source>
        <dbReference type="ARBA" id="ARBA00023160"/>
    </source>
</evidence>
<dbReference type="Gene3D" id="3.40.50.720">
    <property type="entry name" value="NAD(P)-binding Rossmann-like Domain"/>
    <property type="match status" value="1"/>
</dbReference>
<dbReference type="PANTHER" id="PTHR24317:SF7">
    <property type="entry name" value="PEROXISOMAL TRANS-2-ENOYL-COA REDUCTASE"/>
    <property type="match status" value="1"/>
</dbReference>
<dbReference type="InterPro" id="IPR052388">
    <property type="entry name" value="Peroxisomal_t2-enoyl-CoA_red"/>
</dbReference>
<evidence type="ECO:0000256" key="14">
    <source>
        <dbReference type="ARBA" id="ARBA00041063"/>
    </source>
</evidence>
<evidence type="ECO:0000256" key="2">
    <source>
        <dbReference type="ARBA" id="ARBA00005189"/>
    </source>
</evidence>
<comment type="catalytic activity">
    <reaction evidence="15">
        <text>(2E)-dodecenoyl-CoA + NADPH + H(+) = dodecanoyl-CoA + NADP(+)</text>
        <dbReference type="Rhea" id="RHEA:44964"/>
        <dbReference type="ChEBI" id="CHEBI:15378"/>
        <dbReference type="ChEBI" id="CHEBI:57330"/>
        <dbReference type="ChEBI" id="CHEBI:57375"/>
        <dbReference type="ChEBI" id="CHEBI:57783"/>
        <dbReference type="ChEBI" id="CHEBI:58349"/>
    </reaction>
    <physiologicalReaction direction="left-to-right" evidence="15">
        <dbReference type="Rhea" id="RHEA:44965"/>
    </physiologicalReaction>
</comment>
<dbReference type="InterPro" id="IPR057326">
    <property type="entry name" value="KR_dom"/>
</dbReference>
<evidence type="ECO:0000256" key="20">
    <source>
        <dbReference type="ARBA" id="ARBA00049559"/>
    </source>
</evidence>
<evidence type="ECO:0000256" key="21">
    <source>
        <dbReference type="SAM" id="MobiDB-lite"/>
    </source>
</evidence>
<dbReference type="Pfam" id="PF13561">
    <property type="entry name" value="adh_short_C2"/>
    <property type="match status" value="1"/>
</dbReference>
<comment type="catalytic activity">
    <reaction evidence="18">
        <text>a (2E)-enoyl-CoA + NADPH + H(+) = a 2,3-saturated acyl-CoA + NADP(+)</text>
        <dbReference type="Rhea" id="RHEA:33763"/>
        <dbReference type="ChEBI" id="CHEBI:15378"/>
        <dbReference type="ChEBI" id="CHEBI:57783"/>
        <dbReference type="ChEBI" id="CHEBI:58349"/>
        <dbReference type="ChEBI" id="CHEBI:58856"/>
        <dbReference type="ChEBI" id="CHEBI:65111"/>
        <dbReference type="EC" id="1.3.1.38"/>
    </reaction>
    <physiologicalReaction direction="left-to-right" evidence="18">
        <dbReference type="Rhea" id="RHEA:33764"/>
    </physiologicalReaction>
</comment>
<comment type="catalytic activity">
    <reaction evidence="19">
        <text>(2E)-decenoyl-CoA + NADPH + H(+) = decanoyl-CoA + NADP(+)</text>
        <dbReference type="Rhea" id="RHEA:44960"/>
        <dbReference type="ChEBI" id="CHEBI:15378"/>
        <dbReference type="ChEBI" id="CHEBI:57783"/>
        <dbReference type="ChEBI" id="CHEBI:58349"/>
        <dbReference type="ChEBI" id="CHEBI:61406"/>
        <dbReference type="ChEBI" id="CHEBI:61430"/>
    </reaction>
    <physiologicalReaction direction="left-to-right" evidence="19">
        <dbReference type="Rhea" id="RHEA:44961"/>
    </physiologicalReaction>
</comment>
<evidence type="ECO:0000256" key="12">
    <source>
        <dbReference type="ARBA" id="ARBA00038622"/>
    </source>
</evidence>
<dbReference type="InterPro" id="IPR002347">
    <property type="entry name" value="SDR_fam"/>
</dbReference>
<dbReference type="PANTHER" id="PTHR24317">
    <property type="entry name" value="PEROXISOMAL TRANS-2-ENOYL-COA REDUCTASE"/>
    <property type="match status" value="1"/>
</dbReference>
<evidence type="ECO:0000313" key="24">
    <source>
        <dbReference type="Proteomes" id="UP001197114"/>
    </source>
</evidence>
<dbReference type="RefSeq" id="WP_219691698.1">
    <property type="nucleotide sequence ID" value="NZ_WMBF01000483.1"/>
</dbReference>
<evidence type="ECO:0000256" key="4">
    <source>
        <dbReference type="ARBA" id="ARBA00022553"/>
    </source>
</evidence>
<dbReference type="PRINTS" id="PR00081">
    <property type="entry name" value="GDHRDH"/>
</dbReference>
<dbReference type="EMBL" id="WMBF01000483">
    <property type="protein sequence ID" value="MBW5425317.1"/>
    <property type="molecule type" value="Genomic_DNA"/>
</dbReference>
<dbReference type="EC" id="1.3.1.38" evidence="13"/>
<dbReference type="SUPFAM" id="SSF51735">
    <property type="entry name" value="NAD(P)-binding Rossmann-fold domains"/>
    <property type="match status" value="1"/>
</dbReference>
<comment type="catalytic activity">
    <reaction evidence="16">
        <text>(2E)-tetradecenoyl-CoA + NADPH + H(+) = tetradecanoyl-CoA + NADP(+)</text>
        <dbReference type="Rhea" id="RHEA:44968"/>
        <dbReference type="ChEBI" id="CHEBI:15378"/>
        <dbReference type="ChEBI" id="CHEBI:57385"/>
        <dbReference type="ChEBI" id="CHEBI:57783"/>
        <dbReference type="ChEBI" id="CHEBI:58349"/>
        <dbReference type="ChEBI" id="CHEBI:61405"/>
    </reaction>
    <physiologicalReaction direction="left-to-right" evidence="16">
        <dbReference type="Rhea" id="RHEA:44969"/>
    </physiologicalReaction>
</comment>
<evidence type="ECO:0000256" key="18">
    <source>
        <dbReference type="ARBA" id="ARBA00049251"/>
    </source>
</evidence>
<evidence type="ECO:0000256" key="3">
    <source>
        <dbReference type="ARBA" id="ARBA00022516"/>
    </source>
</evidence>
<reference evidence="23 24" key="1">
    <citation type="submission" date="2019-11" db="EMBL/GenBank/DDBJ databases">
        <authorList>
            <person name="Ay H."/>
        </authorList>
    </citation>
    <scope>NUCLEOTIDE SEQUENCE [LARGE SCALE GENOMIC DNA]</scope>
    <source>
        <strain evidence="23 24">BG9H</strain>
    </source>
</reference>
<evidence type="ECO:0000256" key="5">
    <source>
        <dbReference type="ARBA" id="ARBA00022832"/>
    </source>
</evidence>
<evidence type="ECO:0000256" key="13">
    <source>
        <dbReference type="ARBA" id="ARBA00038849"/>
    </source>
</evidence>
<keyword evidence="8" id="KW-0443">Lipid metabolism</keyword>
<evidence type="ECO:0000256" key="19">
    <source>
        <dbReference type="ARBA" id="ARBA00049386"/>
    </source>
</evidence>
<comment type="caution">
    <text evidence="23">The sequence shown here is derived from an EMBL/GenBank/DDBJ whole genome shotgun (WGS) entry which is preliminary data.</text>
</comment>
<evidence type="ECO:0000256" key="11">
    <source>
        <dbReference type="ARBA" id="ARBA00037124"/>
    </source>
</evidence>
<evidence type="ECO:0000256" key="6">
    <source>
        <dbReference type="ARBA" id="ARBA00022857"/>
    </source>
</evidence>
<comment type="function">
    <text evidence="11">Participates in chain elongation of fatty acids. Catalyzes the reduction of trans-2-enoyl-CoAs of varying chain lengths from 6:1 to 16:1, having maximum activity with 10:1 CoA. Has no 2,4-dienoyl-CoA reductase activity.</text>
</comment>
<proteinExistence type="predicted"/>
<evidence type="ECO:0000256" key="8">
    <source>
        <dbReference type="ARBA" id="ARBA00023098"/>
    </source>
</evidence>
<dbReference type="Proteomes" id="UP001197114">
    <property type="component" value="Unassembled WGS sequence"/>
</dbReference>
<feature type="compositionally biased region" description="Basic and acidic residues" evidence="21">
    <location>
        <begin position="302"/>
        <end position="320"/>
    </location>
</feature>
<feature type="domain" description="Ketoreductase" evidence="22">
    <location>
        <begin position="34"/>
        <end position="204"/>
    </location>
</feature>
<comment type="catalytic activity">
    <reaction evidence="17">
        <text>(2E)-hexenoyl-CoA + NADPH + H(+) = hexanoyl-CoA + NADP(+)</text>
        <dbReference type="Rhea" id="RHEA:44956"/>
        <dbReference type="ChEBI" id="CHEBI:15378"/>
        <dbReference type="ChEBI" id="CHEBI:57783"/>
        <dbReference type="ChEBI" id="CHEBI:58349"/>
        <dbReference type="ChEBI" id="CHEBI:62077"/>
        <dbReference type="ChEBI" id="CHEBI:62620"/>
    </reaction>
    <physiologicalReaction direction="left-to-right" evidence="17">
        <dbReference type="Rhea" id="RHEA:44957"/>
    </physiologicalReaction>
</comment>
<comment type="subcellular location">
    <subcellularLocation>
        <location evidence="1">Peroxisome</location>
    </subcellularLocation>
</comment>
<evidence type="ECO:0000259" key="22">
    <source>
        <dbReference type="SMART" id="SM00822"/>
    </source>
</evidence>
<protein>
    <recommendedName>
        <fullName evidence="14">Peroxisomal trans-2-enoyl-CoA reductase</fullName>
        <ecNumber evidence="13">1.3.1.38</ecNumber>
    </recommendedName>
</protein>
<accession>A0ABS6YVC0</accession>